<dbReference type="Gene3D" id="3.10.450.30">
    <property type="entry name" value="Microbial ribonucleases"/>
    <property type="match status" value="1"/>
</dbReference>
<dbReference type="EMBL" id="KE373442">
    <property type="protein sequence ID" value="EPQ67609.1"/>
    <property type="molecule type" value="Genomic_DNA"/>
</dbReference>
<dbReference type="Proteomes" id="UP000053110">
    <property type="component" value="Unassembled WGS sequence"/>
</dbReference>
<keyword evidence="1" id="KW-0540">Nuclease</keyword>
<evidence type="ECO:0000256" key="2">
    <source>
        <dbReference type="ARBA" id="ARBA00022801"/>
    </source>
</evidence>
<evidence type="ECO:0000256" key="1">
    <source>
        <dbReference type="ARBA" id="ARBA00022722"/>
    </source>
</evidence>
<sequence length="412" mass="47326">MLKIFRFAVGLFFSEYLQRNFCYASGAYLRIGQPEKTLNDFVCRDQYFTGGTVKASIEHACKFMHTTNRQAIFPALLEEYVALGRDSGALLTWPLIHENKVYISGTKGRFRAVFNLECDLVGVIIRHESHFQPCFELLHDDNERIDEEIGLDSQEYEGFKCPLATFSFSYVYDSMNKALLSPDRYFPKPYVIGTSLKQGGDIPLIWPLFGDHILSPHGKNSDNRQRYYVVFTRKEGMRKVIHVYRGVETKCERIRKTIVPYNSRLNIPESPESMIGLDDLGRDCSGQIFTGRYIEMNRKKAMIAIADKISGKNMRINIPRATKRKGVPLKSWIWPIRGWETSRKDPTRIRSYALVFEPNLQFLDVYTLGMSGLTKCNKIYDPKRTAKKIKETGIDLNIPASCIDNEGLGRDC</sequence>
<protein>
    <submittedName>
        <fullName evidence="4">BgtE-3466</fullName>
    </submittedName>
    <submittedName>
        <fullName evidence="3">Putative secreted effector protein</fullName>
    </submittedName>
</protein>
<evidence type="ECO:0000313" key="3">
    <source>
        <dbReference type="EMBL" id="EPQ67609.1"/>
    </source>
</evidence>
<name>A0A061HP15_BLUGR</name>
<dbReference type="EMBL" id="UIGY01000001">
    <property type="protein sequence ID" value="SUZ07151.1"/>
    <property type="molecule type" value="Genomic_DNA"/>
</dbReference>
<dbReference type="OrthoDB" id="10320757at2759"/>
<accession>A0A061HP15</accession>
<dbReference type="GO" id="GO:0016787">
    <property type="term" value="F:hydrolase activity"/>
    <property type="evidence" value="ECO:0007669"/>
    <property type="project" value="UniProtKB-KW"/>
</dbReference>
<evidence type="ECO:0000313" key="4">
    <source>
        <dbReference type="EMBL" id="SUZ07151.1"/>
    </source>
</evidence>
<dbReference type="InterPro" id="IPR016191">
    <property type="entry name" value="Ribonuclease/ribotoxin"/>
</dbReference>
<dbReference type="AlphaFoldDB" id="A0A061HP15"/>
<reference evidence="3" key="2">
    <citation type="submission" date="2013-01" db="EMBL/GenBank/DDBJ databases">
        <title>The wheat powdery mildew genome reveals unique evolution of an obligate biotroph.</title>
        <authorList>
            <person name="Oberhaensli S."/>
            <person name="Wicker T."/>
            <person name="Keller B."/>
        </authorList>
    </citation>
    <scope>NUCLEOTIDE SEQUENCE</scope>
    <source>
        <strain evidence="3">96224</strain>
    </source>
</reference>
<gene>
    <name evidence="3" type="ORF">BGT96224_E3466</name>
    <name evidence="4" type="ORF">BGT96224V2_LOCUS922</name>
</gene>
<organism evidence="4">
    <name type="scientific">Blumeria graminis f. sp. tritici 96224</name>
    <dbReference type="NCBI Taxonomy" id="1268274"/>
    <lineage>
        <taxon>Eukaryota</taxon>
        <taxon>Fungi</taxon>
        <taxon>Dikarya</taxon>
        <taxon>Ascomycota</taxon>
        <taxon>Pezizomycotina</taxon>
        <taxon>Leotiomycetes</taxon>
        <taxon>Erysiphales</taxon>
        <taxon>Erysiphaceae</taxon>
        <taxon>Blumeria</taxon>
    </lineage>
</organism>
<dbReference type="HOGENOM" id="CLU_055647_0_0_1"/>
<dbReference type="GO" id="GO:0004540">
    <property type="term" value="F:RNA nuclease activity"/>
    <property type="evidence" value="ECO:0007669"/>
    <property type="project" value="InterPro"/>
</dbReference>
<dbReference type="GO" id="GO:0003723">
    <property type="term" value="F:RNA binding"/>
    <property type="evidence" value="ECO:0007669"/>
    <property type="project" value="InterPro"/>
</dbReference>
<keyword evidence="2" id="KW-0378">Hydrolase</keyword>
<proteinExistence type="predicted"/>
<dbReference type="SUPFAM" id="SSF53933">
    <property type="entry name" value="Microbial ribonucleases"/>
    <property type="match status" value="1"/>
</dbReference>
<reference evidence="4" key="3">
    <citation type="submission" date="2018-07" db="EMBL/GenBank/DDBJ databases">
        <authorList>
            <person name="Quirk P.G."/>
            <person name="Krulwich T.A."/>
        </authorList>
    </citation>
    <scope>NUCLEOTIDE SEQUENCE</scope>
    <source>
        <strain evidence="4">96224</strain>
    </source>
</reference>
<evidence type="ECO:0000313" key="5">
    <source>
        <dbReference type="Proteomes" id="UP000053110"/>
    </source>
</evidence>
<reference evidence="5" key="1">
    <citation type="journal article" date="2013" name="Nat. Genet.">
        <title>The wheat powdery mildew genome shows the unique evolution of an obligate biotroph.</title>
        <authorList>
            <person name="Wicker T."/>
            <person name="Oberhaensli S."/>
            <person name="Parlange F."/>
            <person name="Buchmann J.P."/>
            <person name="Shatalina M."/>
            <person name="Roffler S."/>
            <person name="Ben-David R."/>
            <person name="Dolezel J."/>
            <person name="Simkova H."/>
            <person name="Schulze-Lefert P."/>
            <person name="Spanu P.D."/>
            <person name="Bruggmann R."/>
            <person name="Amselem J."/>
            <person name="Quesneville H."/>
            <person name="Ver Loren van Themaat E."/>
            <person name="Paape T."/>
            <person name="Shimizu K.K."/>
            <person name="Keller B."/>
        </authorList>
    </citation>
    <scope>NUCLEOTIDE SEQUENCE [LARGE SCALE GENOMIC DNA]</scope>
    <source>
        <strain evidence="5">96224</strain>
    </source>
</reference>